<reference evidence="11" key="1">
    <citation type="journal article" date="2020" name="Stud. Mycol.">
        <title>101 Dothideomycetes genomes: a test case for predicting lifestyles and emergence of pathogens.</title>
        <authorList>
            <person name="Haridas S."/>
            <person name="Albert R."/>
            <person name="Binder M."/>
            <person name="Bloem J."/>
            <person name="Labutti K."/>
            <person name="Salamov A."/>
            <person name="Andreopoulos B."/>
            <person name="Baker S."/>
            <person name="Barry K."/>
            <person name="Bills G."/>
            <person name="Bluhm B."/>
            <person name="Cannon C."/>
            <person name="Castanera R."/>
            <person name="Culley D."/>
            <person name="Daum C."/>
            <person name="Ezra D."/>
            <person name="Gonzalez J."/>
            <person name="Henrissat B."/>
            <person name="Kuo A."/>
            <person name="Liang C."/>
            <person name="Lipzen A."/>
            <person name="Lutzoni F."/>
            <person name="Magnuson J."/>
            <person name="Mondo S."/>
            <person name="Nolan M."/>
            <person name="Ohm R."/>
            <person name="Pangilinan J."/>
            <person name="Park H.-J."/>
            <person name="Ramirez L."/>
            <person name="Alfaro M."/>
            <person name="Sun H."/>
            <person name="Tritt A."/>
            <person name="Yoshinaga Y."/>
            <person name="Zwiers L.-H."/>
            <person name="Turgeon B."/>
            <person name="Goodwin S."/>
            <person name="Spatafora J."/>
            <person name="Crous P."/>
            <person name="Grigoriev I."/>
        </authorList>
    </citation>
    <scope>NUCLEOTIDE SEQUENCE</scope>
    <source>
        <strain evidence="11">CBS 116435</strain>
    </source>
</reference>
<dbReference type="FunFam" id="1.20.1250.20:FF:000197">
    <property type="entry name" value="Siderophore iron transporter 1"/>
    <property type="match status" value="1"/>
</dbReference>
<dbReference type="SUPFAM" id="SSF103473">
    <property type="entry name" value="MFS general substrate transporter"/>
    <property type="match status" value="1"/>
</dbReference>
<sequence>MDPDIGPSSSSRRLSSHVPARQSFEKAMSLRPLVDQADRDSISSEASLDSAQAGVKRLEAIASTWSKFGLFVAYFGLGLVTYATSLEQQTTVQLTIFATSAFDAHSLVSTVLVVQGVVLSVVKPPMSKIADVFGRFEAFALSVFIYTIGYIQQAAADNVKTYAAAQLFYSAGSTGLQILIQIFIADTSDLMNRALCATLPDVPFLINVWLGPPLAASLLPDWRWGYGIWAIVLPIAFLPMALALYTNQRKASKRGILPPSPLAGKGIMEIAENLWYELDFFGLVLLSTGIALVLIPLTIASKAGWNNVSIIAMLIVGATCLCAFPYWERSTRLAPRAFFPKGLFRQTTVLAGLGVAFFYFMAFYLSVYPYFQSYLLVVQGESVKSAGYIVQTFTFASTVTSLVVSFVIKYTHHYKYFVTLGACVYLLGLGLMIQYRVEGVGTSIIVATQMIIGVGGGMLNVPAQLGVQASASHQEVATATACFLTLLEIGGAVGAAISGAIWTNSVPHKLAQYLPPEAQDQAKAIFGNVTLASTGWPMGSPTRVAINRAYQETMTRLLIVALCVSVPCVILSLLMENYNLGEINQHVKGVVIGSTQDATDHREAEPLAQSSGVSYGSSGSSIADLSEERPSNLSSKMKDAWEHLRRKSSS</sequence>
<dbReference type="Gene3D" id="1.20.1250.20">
    <property type="entry name" value="MFS general substrate transporter like domains"/>
    <property type="match status" value="2"/>
</dbReference>
<dbReference type="OrthoDB" id="2241241at2759"/>
<evidence type="ECO:0000256" key="5">
    <source>
        <dbReference type="ARBA" id="ARBA00022989"/>
    </source>
</evidence>
<evidence type="ECO:0000256" key="7">
    <source>
        <dbReference type="ARBA" id="ARBA00023136"/>
    </source>
</evidence>
<keyword evidence="12" id="KW-1185">Reference proteome</keyword>
<feature type="transmembrane region" description="Helical" evidence="9">
    <location>
        <begin position="278"/>
        <end position="299"/>
    </location>
</feature>
<comment type="similarity">
    <text evidence="2">Belongs to the major facilitator superfamily.</text>
</comment>
<evidence type="ECO:0000256" key="9">
    <source>
        <dbReference type="SAM" id="Phobius"/>
    </source>
</evidence>
<evidence type="ECO:0000313" key="11">
    <source>
        <dbReference type="EMBL" id="KAF2719548.1"/>
    </source>
</evidence>
<dbReference type="GO" id="GO:0005886">
    <property type="term" value="C:plasma membrane"/>
    <property type="evidence" value="ECO:0007669"/>
    <property type="project" value="TreeGrafter"/>
</dbReference>
<dbReference type="PANTHER" id="PTHR23501">
    <property type="entry name" value="MAJOR FACILITATOR SUPERFAMILY"/>
    <property type="match status" value="1"/>
</dbReference>
<feature type="transmembrane region" description="Helical" evidence="9">
    <location>
        <begin position="134"/>
        <end position="151"/>
    </location>
</feature>
<evidence type="ECO:0000256" key="8">
    <source>
        <dbReference type="SAM" id="MobiDB-lite"/>
    </source>
</evidence>
<accession>A0A9P4UN87</accession>
<dbReference type="AlphaFoldDB" id="A0A9P4UN87"/>
<dbReference type="PANTHER" id="PTHR23501:SF87">
    <property type="entry name" value="SIDEROPHORE IRON TRANSPORTER 2"/>
    <property type="match status" value="1"/>
</dbReference>
<evidence type="ECO:0000313" key="12">
    <source>
        <dbReference type="Proteomes" id="UP000799441"/>
    </source>
</evidence>
<dbReference type="EMBL" id="MU003810">
    <property type="protein sequence ID" value="KAF2719548.1"/>
    <property type="molecule type" value="Genomic_DNA"/>
</dbReference>
<feature type="transmembrane region" description="Helical" evidence="9">
    <location>
        <begin position="441"/>
        <end position="461"/>
    </location>
</feature>
<keyword evidence="6" id="KW-0406">Ion transport</keyword>
<comment type="subcellular location">
    <subcellularLocation>
        <location evidence="1">Membrane</location>
        <topology evidence="1">Multi-pass membrane protein</topology>
    </subcellularLocation>
</comment>
<evidence type="ECO:0000259" key="10">
    <source>
        <dbReference type="PROSITE" id="PS50850"/>
    </source>
</evidence>
<feature type="transmembrane region" description="Helical" evidence="9">
    <location>
        <begin position="415"/>
        <end position="435"/>
    </location>
</feature>
<feature type="transmembrane region" description="Helical" evidence="9">
    <location>
        <begin position="65"/>
        <end position="84"/>
    </location>
</feature>
<keyword evidence="4 9" id="KW-0812">Transmembrane</keyword>
<evidence type="ECO:0000256" key="3">
    <source>
        <dbReference type="ARBA" id="ARBA00022448"/>
    </source>
</evidence>
<feature type="transmembrane region" description="Helical" evidence="9">
    <location>
        <begin position="388"/>
        <end position="408"/>
    </location>
</feature>
<keyword evidence="5 9" id="KW-1133">Transmembrane helix</keyword>
<evidence type="ECO:0000256" key="4">
    <source>
        <dbReference type="ARBA" id="ARBA00022692"/>
    </source>
</evidence>
<dbReference type="Proteomes" id="UP000799441">
    <property type="component" value="Unassembled WGS sequence"/>
</dbReference>
<feature type="transmembrane region" description="Helical" evidence="9">
    <location>
        <begin position="348"/>
        <end position="368"/>
    </location>
</feature>
<feature type="transmembrane region" description="Helical" evidence="9">
    <location>
        <begin position="163"/>
        <end position="185"/>
    </location>
</feature>
<protein>
    <submittedName>
        <fullName evidence="11">Siderophore-dependent iron transporter</fullName>
    </submittedName>
</protein>
<keyword evidence="3" id="KW-0813">Transport</keyword>
<keyword evidence="7 9" id="KW-0472">Membrane</keyword>
<feature type="transmembrane region" description="Helical" evidence="9">
    <location>
        <begin position="305"/>
        <end position="327"/>
    </location>
</feature>
<feature type="region of interest" description="Disordered" evidence="8">
    <location>
        <begin position="1"/>
        <end position="30"/>
    </location>
</feature>
<dbReference type="InterPro" id="IPR020846">
    <property type="entry name" value="MFS_dom"/>
</dbReference>
<name>A0A9P4UN87_9PEZI</name>
<feature type="transmembrane region" description="Helical" evidence="9">
    <location>
        <begin position="224"/>
        <end position="245"/>
    </location>
</feature>
<feature type="region of interest" description="Disordered" evidence="8">
    <location>
        <begin position="598"/>
        <end position="650"/>
    </location>
</feature>
<proteinExistence type="inferred from homology"/>
<dbReference type="InterPro" id="IPR011701">
    <property type="entry name" value="MFS"/>
</dbReference>
<evidence type="ECO:0000256" key="1">
    <source>
        <dbReference type="ARBA" id="ARBA00004141"/>
    </source>
</evidence>
<dbReference type="InterPro" id="IPR036259">
    <property type="entry name" value="MFS_trans_sf"/>
</dbReference>
<gene>
    <name evidence="11" type="ORF">K431DRAFT_286675</name>
</gene>
<dbReference type="Pfam" id="PF07690">
    <property type="entry name" value="MFS_1"/>
    <property type="match status" value="1"/>
</dbReference>
<feature type="transmembrane region" description="Helical" evidence="9">
    <location>
        <begin position="557"/>
        <end position="575"/>
    </location>
</feature>
<evidence type="ECO:0000256" key="6">
    <source>
        <dbReference type="ARBA" id="ARBA00023065"/>
    </source>
</evidence>
<feature type="transmembrane region" description="Helical" evidence="9">
    <location>
        <begin position="104"/>
        <end position="122"/>
    </location>
</feature>
<evidence type="ECO:0000256" key="2">
    <source>
        <dbReference type="ARBA" id="ARBA00008335"/>
    </source>
</evidence>
<feature type="compositionally biased region" description="Basic and acidic residues" evidence="8">
    <location>
        <begin position="626"/>
        <end position="643"/>
    </location>
</feature>
<comment type="caution">
    <text evidence="11">The sequence shown here is derived from an EMBL/GenBank/DDBJ whole genome shotgun (WGS) entry which is preliminary data.</text>
</comment>
<feature type="compositionally biased region" description="Low complexity" evidence="8">
    <location>
        <begin position="610"/>
        <end position="621"/>
    </location>
</feature>
<dbReference type="PROSITE" id="PS50850">
    <property type="entry name" value="MFS"/>
    <property type="match status" value="1"/>
</dbReference>
<feature type="domain" description="Major facilitator superfamily (MFS) profile" evidence="10">
    <location>
        <begin position="62"/>
        <end position="579"/>
    </location>
</feature>
<organism evidence="11 12">
    <name type="scientific">Polychaeton citri CBS 116435</name>
    <dbReference type="NCBI Taxonomy" id="1314669"/>
    <lineage>
        <taxon>Eukaryota</taxon>
        <taxon>Fungi</taxon>
        <taxon>Dikarya</taxon>
        <taxon>Ascomycota</taxon>
        <taxon>Pezizomycotina</taxon>
        <taxon>Dothideomycetes</taxon>
        <taxon>Dothideomycetidae</taxon>
        <taxon>Capnodiales</taxon>
        <taxon>Capnodiaceae</taxon>
        <taxon>Polychaeton</taxon>
    </lineage>
</organism>
<dbReference type="GO" id="GO:0015343">
    <property type="term" value="F:siderophore-iron transmembrane transporter activity"/>
    <property type="evidence" value="ECO:0007669"/>
    <property type="project" value="TreeGrafter"/>
</dbReference>